<dbReference type="EMBL" id="VOIH02000004">
    <property type="protein sequence ID" value="KAF3447984.1"/>
    <property type="molecule type" value="Genomic_DNA"/>
</dbReference>
<sequence length="239" mass="27092">MDVRVGLLVLFVLGANWACEARKLENPFISDIEINYNAQDALLSMYNVDNFCYRYFKCISLVDYYAPLFFSEIASIQPGAFCQKVDLCQQIAMFSAQIQEDSCELCRHAVSEVIIKLKDPDTQLEIIEILLKACNSVETYMKKCKRVVFEYGPLILANAEKFLETNDICTTLHACYCQMKVHELDIRAYIRVQYANLGKLHAAFDIENGLCLTLKFSRKLPLATSSSASHSCISVSGMR</sequence>
<dbReference type="SUPFAM" id="SSF47862">
    <property type="entry name" value="Saposin"/>
    <property type="match status" value="2"/>
</dbReference>
<keyword evidence="3" id="KW-0645">Protease</keyword>
<keyword evidence="6" id="KW-0064">Aspartyl protease</keyword>
<dbReference type="InterPro" id="IPR008139">
    <property type="entry name" value="SaposinB_dom"/>
</dbReference>
<accession>A0A8K0H995</accession>
<organism evidence="15 16">
    <name type="scientific">Rhamnella rubrinervis</name>
    <dbReference type="NCBI Taxonomy" id="2594499"/>
    <lineage>
        <taxon>Eukaryota</taxon>
        <taxon>Viridiplantae</taxon>
        <taxon>Streptophyta</taxon>
        <taxon>Embryophyta</taxon>
        <taxon>Tracheophyta</taxon>
        <taxon>Spermatophyta</taxon>
        <taxon>Magnoliopsida</taxon>
        <taxon>eudicotyledons</taxon>
        <taxon>Gunneridae</taxon>
        <taxon>Pentapetalae</taxon>
        <taxon>rosids</taxon>
        <taxon>fabids</taxon>
        <taxon>Rosales</taxon>
        <taxon>Rhamnaceae</taxon>
        <taxon>rhamnoid group</taxon>
        <taxon>Rhamneae</taxon>
        <taxon>Rhamnella</taxon>
    </lineage>
</organism>
<gene>
    <name evidence="15" type="ORF">FNV43_RR08691</name>
</gene>
<dbReference type="GO" id="GO:0004190">
    <property type="term" value="F:aspartic-type endopeptidase activity"/>
    <property type="evidence" value="ECO:0007669"/>
    <property type="project" value="UniProtKB-KW"/>
</dbReference>
<dbReference type="GO" id="GO:0005576">
    <property type="term" value="C:extracellular region"/>
    <property type="evidence" value="ECO:0007669"/>
    <property type="project" value="UniProtKB-SubCell"/>
</dbReference>
<evidence type="ECO:0000256" key="11">
    <source>
        <dbReference type="ARBA" id="ARBA00041094"/>
    </source>
</evidence>
<dbReference type="OrthoDB" id="69496at2759"/>
<dbReference type="Pfam" id="PF03489">
    <property type="entry name" value="SapB_2"/>
    <property type="match status" value="2"/>
</dbReference>
<evidence type="ECO:0000256" key="7">
    <source>
        <dbReference type="ARBA" id="ARBA00023145"/>
    </source>
</evidence>
<comment type="function">
    <text evidence="10">Pulmonary surfactant-associated proteins promote alveolar stability by lowering the surface tension at the air-liquid interface in the peripheral air spaces. SP-B increases the collapse pressure of palmitic acid to nearly 70 millinewtons per meter.</text>
</comment>
<dbReference type="InterPro" id="IPR008138">
    <property type="entry name" value="SapB_2"/>
</dbReference>
<evidence type="ECO:0000256" key="13">
    <source>
        <dbReference type="SAM" id="SignalP"/>
    </source>
</evidence>
<name>A0A8K0H995_9ROSA</name>
<feature type="chain" id="PRO_5035431594" description="Pulmonary surfactant-associated protein B" evidence="13">
    <location>
        <begin position="22"/>
        <end position="239"/>
    </location>
</feature>
<dbReference type="FunFam" id="1.10.225.10:FF:000008">
    <property type="entry name" value="Pulmonary surfactant-associated protein B"/>
    <property type="match status" value="1"/>
</dbReference>
<feature type="domain" description="Saposin B-type" evidence="14">
    <location>
        <begin position="99"/>
        <end position="181"/>
    </location>
</feature>
<dbReference type="InterPro" id="IPR011001">
    <property type="entry name" value="Saposin-like"/>
</dbReference>
<dbReference type="PROSITE" id="PS50015">
    <property type="entry name" value="SAP_B"/>
    <property type="match status" value="1"/>
</dbReference>
<evidence type="ECO:0000256" key="1">
    <source>
        <dbReference type="ARBA" id="ARBA00004239"/>
    </source>
</evidence>
<comment type="caution">
    <text evidence="15">The sequence shown here is derived from an EMBL/GenBank/DDBJ whole genome shotgun (WGS) entry which is preliminary data.</text>
</comment>
<evidence type="ECO:0000256" key="9">
    <source>
        <dbReference type="ARBA" id="ARBA00023180"/>
    </source>
</evidence>
<evidence type="ECO:0000256" key="4">
    <source>
        <dbReference type="ARBA" id="ARBA00022729"/>
    </source>
</evidence>
<evidence type="ECO:0000256" key="6">
    <source>
        <dbReference type="ARBA" id="ARBA00022750"/>
    </source>
</evidence>
<evidence type="ECO:0000259" key="14">
    <source>
        <dbReference type="PROSITE" id="PS50015"/>
    </source>
</evidence>
<dbReference type="Gene3D" id="1.10.225.10">
    <property type="entry name" value="Saposin-like"/>
    <property type="match status" value="1"/>
</dbReference>
<evidence type="ECO:0000313" key="16">
    <source>
        <dbReference type="Proteomes" id="UP000796880"/>
    </source>
</evidence>
<dbReference type="AlphaFoldDB" id="A0A8K0H995"/>
<proteinExistence type="predicted"/>
<dbReference type="GO" id="GO:0006629">
    <property type="term" value="P:lipid metabolic process"/>
    <property type="evidence" value="ECO:0007669"/>
    <property type="project" value="InterPro"/>
</dbReference>
<keyword evidence="9" id="KW-0325">Glycoprotein</keyword>
<reference evidence="15" key="1">
    <citation type="submission" date="2020-03" db="EMBL/GenBank/DDBJ databases">
        <title>A high-quality chromosome-level genome assembly of a woody plant with both climbing and erect habits, Rhamnella rubrinervis.</title>
        <authorList>
            <person name="Lu Z."/>
            <person name="Yang Y."/>
            <person name="Zhu X."/>
            <person name="Sun Y."/>
        </authorList>
    </citation>
    <scope>NUCLEOTIDE SEQUENCE</scope>
    <source>
        <strain evidence="15">BYM</strain>
        <tissue evidence="15">Leaf</tissue>
    </source>
</reference>
<evidence type="ECO:0000313" key="15">
    <source>
        <dbReference type="EMBL" id="KAF3447984.1"/>
    </source>
</evidence>
<dbReference type="Pfam" id="PF05184">
    <property type="entry name" value="SapB_1"/>
    <property type="match status" value="1"/>
</dbReference>
<evidence type="ECO:0000256" key="2">
    <source>
        <dbReference type="ARBA" id="ARBA00022525"/>
    </source>
</evidence>
<feature type="signal peptide" evidence="13">
    <location>
        <begin position="1"/>
        <end position="21"/>
    </location>
</feature>
<keyword evidence="7" id="KW-0865">Zymogen</keyword>
<dbReference type="PANTHER" id="PTHR11480:SF3">
    <property type="entry name" value="BCDNA.GH08312"/>
    <property type="match status" value="1"/>
</dbReference>
<keyword evidence="2" id="KW-0964">Secreted</keyword>
<keyword evidence="5" id="KW-0677">Repeat</keyword>
<keyword evidence="6" id="KW-0378">Hydrolase</keyword>
<dbReference type="InterPro" id="IPR051428">
    <property type="entry name" value="Sphingo_Act-Surfact_Prot"/>
</dbReference>
<protein>
    <recommendedName>
        <fullName evidence="11">Pulmonary surfactant-associated protein B</fullName>
    </recommendedName>
    <alternativeName>
        <fullName evidence="12">Pulmonary surfactant-associated proteolipid SPL(Phe)</fullName>
    </alternativeName>
</protein>
<evidence type="ECO:0000256" key="3">
    <source>
        <dbReference type="ARBA" id="ARBA00022670"/>
    </source>
</evidence>
<keyword evidence="16" id="KW-1185">Reference proteome</keyword>
<evidence type="ECO:0000256" key="10">
    <source>
        <dbReference type="ARBA" id="ARBA00037221"/>
    </source>
</evidence>
<dbReference type="PANTHER" id="PTHR11480">
    <property type="entry name" value="SAPOSIN-RELATED"/>
    <property type="match status" value="1"/>
</dbReference>
<comment type="subcellular location">
    <subcellularLocation>
        <location evidence="1">Secreted</location>
        <location evidence="1">Extracellular space</location>
    </subcellularLocation>
</comment>
<dbReference type="SMART" id="SM00741">
    <property type="entry name" value="SapB"/>
    <property type="match status" value="2"/>
</dbReference>
<evidence type="ECO:0000256" key="5">
    <source>
        <dbReference type="ARBA" id="ARBA00022737"/>
    </source>
</evidence>
<evidence type="ECO:0000256" key="8">
    <source>
        <dbReference type="ARBA" id="ARBA00023157"/>
    </source>
</evidence>
<keyword evidence="8" id="KW-1015">Disulfide bond</keyword>
<dbReference type="GO" id="GO:0006508">
    <property type="term" value="P:proteolysis"/>
    <property type="evidence" value="ECO:0007669"/>
    <property type="project" value="UniProtKB-KW"/>
</dbReference>
<dbReference type="Proteomes" id="UP000796880">
    <property type="component" value="Unassembled WGS sequence"/>
</dbReference>
<evidence type="ECO:0000256" key="12">
    <source>
        <dbReference type="ARBA" id="ARBA00041785"/>
    </source>
</evidence>
<keyword evidence="4 13" id="KW-0732">Signal</keyword>
<dbReference type="InterPro" id="IPR007856">
    <property type="entry name" value="SapB_1"/>
</dbReference>